<feature type="domain" description="Methyltransferase small" evidence="6">
    <location>
        <begin position="97"/>
        <end position="197"/>
    </location>
</feature>
<dbReference type="AlphaFoldDB" id="A0A9D2HWR9"/>
<evidence type="ECO:0000256" key="1">
    <source>
        <dbReference type="ARBA" id="ARBA00022603"/>
    </source>
</evidence>
<protein>
    <recommendedName>
        <fullName evidence="5">Release factor glutamine methyltransferase</fullName>
        <shortName evidence="5">RF MTase</shortName>
        <ecNumber evidence="5">2.1.1.297</ecNumber>
    </recommendedName>
    <alternativeName>
        <fullName evidence="5">N5-glutamine methyltransferase PrmC</fullName>
    </alternativeName>
    <alternativeName>
        <fullName evidence="5">Protein-(glutamine-N5) MTase PrmC</fullName>
    </alternativeName>
    <alternativeName>
        <fullName evidence="5">Protein-glutamine N-methyltransferase PrmC</fullName>
    </alternativeName>
</protein>
<comment type="caution">
    <text evidence="5">Lacks conserved residue(s) required for the propagation of feature annotation.</text>
</comment>
<reference evidence="8" key="1">
    <citation type="journal article" date="2021" name="PeerJ">
        <title>Extensive microbial diversity within the chicken gut microbiome revealed by metagenomics and culture.</title>
        <authorList>
            <person name="Gilroy R."/>
            <person name="Ravi A."/>
            <person name="Getino M."/>
            <person name="Pursley I."/>
            <person name="Horton D.L."/>
            <person name="Alikhan N.F."/>
            <person name="Baker D."/>
            <person name="Gharbi K."/>
            <person name="Hall N."/>
            <person name="Watson M."/>
            <person name="Adriaenssens E.M."/>
            <person name="Foster-Nyarko E."/>
            <person name="Jarju S."/>
            <person name="Secka A."/>
            <person name="Antonio M."/>
            <person name="Oren A."/>
            <person name="Chaudhuri R.R."/>
            <person name="La Ragione R."/>
            <person name="Hildebrand F."/>
            <person name="Pallen M.J."/>
        </authorList>
    </citation>
    <scope>NUCLEOTIDE SEQUENCE</scope>
    <source>
        <strain evidence="8">ChiHjej12B11-9795</strain>
    </source>
</reference>
<evidence type="ECO:0000259" key="6">
    <source>
        <dbReference type="Pfam" id="PF05175"/>
    </source>
</evidence>
<evidence type="ECO:0000256" key="3">
    <source>
        <dbReference type="ARBA" id="ARBA00022691"/>
    </source>
</evidence>
<proteinExistence type="inferred from homology"/>
<dbReference type="InterPro" id="IPR029063">
    <property type="entry name" value="SAM-dependent_MTases_sf"/>
</dbReference>
<evidence type="ECO:0000313" key="8">
    <source>
        <dbReference type="EMBL" id="HJA86724.1"/>
    </source>
</evidence>
<dbReference type="GO" id="GO:0003676">
    <property type="term" value="F:nucleic acid binding"/>
    <property type="evidence" value="ECO:0007669"/>
    <property type="project" value="InterPro"/>
</dbReference>
<keyword evidence="2 5" id="KW-0808">Transferase</keyword>
<sequence>MPQTPAEWRKLLKTKYDEREAAALARIVCCELLGQRPTDYVLNEPLPDAPRQAQRAHELAQRLLDYEPMQYIEGKARFAGRDFGVKRGVLIPRPETEELVERLVQTTPPGARILDVGTGSGCIAVTLALEVPGTQVEAWDIADEALDTARDNCRRLGAHVCFRQQDVLAYEPEEDTEGRFDLIVSNPPYVTENERNDMQPNVLLYEPERALFVPDNDPLRFYRHIGRIGRKLLVPGGRMAFEINRAFAQETVALLLQQGYTEVSSARDLSGNERFVTGRNPLA</sequence>
<dbReference type="PROSITE" id="PS00092">
    <property type="entry name" value="N6_MTASE"/>
    <property type="match status" value="1"/>
</dbReference>
<dbReference type="EMBL" id="DWZI01000056">
    <property type="protein sequence ID" value="HJA86724.1"/>
    <property type="molecule type" value="Genomic_DNA"/>
</dbReference>
<dbReference type="InterPro" id="IPR002052">
    <property type="entry name" value="DNA_methylase_N6_adenine_CS"/>
</dbReference>
<dbReference type="GO" id="GO:0102559">
    <property type="term" value="F:peptide chain release factor N(5)-glutamine methyltransferase activity"/>
    <property type="evidence" value="ECO:0007669"/>
    <property type="project" value="UniProtKB-EC"/>
</dbReference>
<comment type="caution">
    <text evidence="8">The sequence shown here is derived from an EMBL/GenBank/DDBJ whole genome shotgun (WGS) entry which is preliminary data.</text>
</comment>
<name>A0A9D2HWR9_9BACE</name>
<comment type="catalytic activity">
    <reaction evidence="4 5">
        <text>L-glutaminyl-[peptide chain release factor] + S-adenosyl-L-methionine = N(5)-methyl-L-glutaminyl-[peptide chain release factor] + S-adenosyl-L-homocysteine + H(+)</text>
        <dbReference type="Rhea" id="RHEA:42896"/>
        <dbReference type="Rhea" id="RHEA-COMP:10271"/>
        <dbReference type="Rhea" id="RHEA-COMP:10272"/>
        <dbReference type="ChEBI" id="CHEBI:15378"/>
        <dbReference type="ChEBI" id="CHEBI:30011"/>
        <dbReference type="ChEBI" id="CHEBI:57856"/>
        <dbReference type="ChEBI" id="CHEBI:59789"/>
        <dbReference type="ChEBI" id="CHEBI:61891"/>
        <dbReference type="EC" id="2.1.1.297"/>
    </reaction>
</comment>
<gene>
    <name evidence="5 8" type="primary">prmC</name>
    <name evidence="8" type="ORF">H9950_11170</name>
</gene>
<accession>A0A9D2HWR9</accession>
<dbReference type="CDD" id="cd02440">
    <property type="entry name" value="AdoMet_MTases"/>
    <property type="match status" value="1"/>
</dbReference>
<feature type="binding site" evidence="5">
    <location>
        <begin position="186"/>
        <end position="189"/>
    </location>
    <ligand>
        <name>substrate</name>
    </ligand>
</feature>
<reference evidence="8" key="2">
    <citation type="submission" date="2021-04" db="EMBL/GenBank/DDBJ databases">
        <authorList>
            <person name="Gilroy R."/>
        </authorList>
    </citation>
    <scope>NUCLEOTIDE SEQUENCE</scope>
    <source>
        <strain evidence="8">ChiHjej12B11-9795</strain>
    </source>
</reference>
<dbReference type="Pfam" id="PF17827">
    <property type="entry name" value="PrmC_N"/>
    <property type="match status" value="1"/>
</dbReference>
<keyword evidence="3 5" id="KW-0949">S-adenosyl-L-methionine</keyword>
<dbReference type="Pfam" id="PF05175">
    <property type="entry name" value="MTS"/>
    <property type="match status" value="1"/>
</dbReference>
<keyword evidence="1 5" id="KW-0489">Methyltransferase</keyword>
<dbReference type="HAMAP" id="MF_02126">
    <property type="entry name" value="RF_methyltr_PrmC"/>
    <property type="match status" value="1"/>
</dbReference>
<dbReference type="NCBIfam" id="TIGR00536">
    <property type="entry name" value="hemK_fam"/>
    <property type="match status" value="1"/>
</dbReference>
<organism evidence="8 9">
    <name type="scientific">Candidatus Bacteroides avicola</name>
    <dbReference type="NCBI Taxonomy" id="2838468"/>
    <lineage>
        <taxon>Bacteria</taxon>
        <taxon>Pseudomonadati</taxon>
        <taxon>Bacteroidota</taxon>
        <taxon>Bacteroidia</taxon>
        <taxon>Bacteroidales</taxon>
        <taxon>Bacteroidaceae</taxon>
        <taxon>Bacteroides</taxon>
    </lineage>
</organism>
<dbReference type="EC" id="2.1.1.297" evidence="5"/>
<dbReference type="InterPro" id="IPR007848">
    <property type="entry name" value="Small_mtfrase_dom"/>
</dbReference>
<evidence type="ECO:0000256" key="5">
    <source>
        <dbReference type="HAMAP-Rule" id="MF_02126"/>
    </source>
</evidence>
<evidence type="ECO:0000256" key="2">
    <source>
        <dbReference type="ARBA" id="ARBA00022679"/>
    </source>
</evidence>
<dbReference type="InterPro" id="IPR050320">
    <property type="entry name" value="N5-glutamine_MTase"/>
</dbReference>
<dbReference type="Proteomes" id="UP000823862">
    <property type="component" value="Unassembled WGS sequence"/>
</dbReference>
<feature type="binding site" evidence="5">
    <location>
        <position position="186"/>
    </location>
    <ligand>
        <name>S-adenosyl-L-methionine</name>
        <dbReference type="ChEBI" id="CHEBI:59789"/>
    </ligand>
</feature>
<evidence type="ECO:0000313" key="9">
    <source>
        <dbReference type="Proteomes" id="UP000823862"/>
    </source>
</evidence>
<dbReference type="InterPro" id="IPR040758">
    <property type="entry name" value="PrmC_N"/>
</dbReference>
<comment type="similarity">
    <text evidence="5">Belongs to the protein N5-glutamine methyltransferase family. PrmC subfamily.</text>
</comment>
<dbReference type="SUPFAM" id="SSF53335">
    <property type="entry name" value="S-adenosyl-L-methionine-dependent methyltransferases"/>
    <property type="match status" value="1"/>
</dbReference>
<dbReference type="Gene3D" id="3.40.50.150">
    <property type="entry name" value="Vaccinia Virus protein VP39"/>
    <property type="match status" value="1"/>
</dbReference>
<feature type="binding site" evidence="5">
    <location>
        <position position="140"/>
    </location>
    <ligand>
        <name>S-adenosyl-L-methionine</name>
        <dbReference type="ChEBI" id="CHEBI:59789"/>
    </ligand>
</feature>
<dbReference type="PANTHER" id="PTHR18895:SF74">
    <property type="entry name" value="MTRF1L RELEASE FACTOR GLUTAMINE METHYLTRANSFERASE"/>
    <property type="match status" value="1"/>
</dbReference>
<evidence type="ECO:0000259" key="7">
    <source>
        <dbReference type="Pfam" id="PF17827"/>
    </source>
</evidence>
<dbReference type="Gene3D" id="1.10.8.10">
    <property type="entry name" value="DNA helicase RuvA subunit, C-terminal domain"/>
    <property type="match status" value="1"/>
</dbReference>
<dbReference type="PANTHER" id="PTHR18895">
    <property type="entry name" value="HEMK METHYLTRANSFERASE"/>
    <property type="match status" value="1"/>
</dbReference>
<feature type="binding site" evidence="5">
    <location>
        <begin position="117"/>
        <end position="121"/>
    </location>
    <ligand>
        <name>S-adenosyl-L-methionine</name>
        <dbReference type="ChEBI" id="CHEBI:59789"/>
    </ligand>
</feature>
<dbReference type="InterPro" id="IPR019874">
    <property type="entry name" value="RF_methyltr_PrmC"/>
</dbReference>
<dbReference type="InterPro" id="IPR004556">
    <property type="entry name" value="HemK-like"/>
</dbReference>
<dbReference type="GO" id="GO:0032259">
    <property type="term" value="P:methylation"/>
    <property type="evidence" value="ECO:0007669"/>
    <property type="project" value="UniProtKB-KW"/>
</dbReference>
<comment type="function">
    <text evidence="5">Methylates the class 1 translation termination release factors RF1/PrfA and RF2/PrfB on the glutamine residue of the universally conserved GGQ motif.</text>
</comment>
<evidence type="ECO:0000256" key="4">
    <source>
        <dbReference type="ARBA" id="ARBA00048391"/>
    </source>
</evidence>
<dbReference type="NCBIfam" id="TIGR03534">
    <property type="entry name" value="RF_mod_PrmC"/>
    <property type="match status" value="1"/>
</dbReference>
<feature type="domain" description="Release factor glutamine methyltransferase N-terminal" evidence="7">
    <location>
        <begin position="7"/>
        <end position="74"/>
    </location>
</feature>